<gene>
    <name evidence="1" type="ORF">CCAP1982_LOCUS12586</name>
</gene>
<reference evidence="1" key="1">
    <citation type="submission" date="2020-11" db="EMBL/GenBank/DDBJ databases">
        <authorList>
            <person name="Whitehead M."/>
        </authorList>
    </citation>
    <scope>NUCLEOTIDE SEQUENCE</scope>
    <source>
        <strain evidence="1">EGII</strain>
    </source>
</reference>
<keyword evidence="2" id="KW-1185">Reference proteome</keyword>
<evidence type="ECO:0000313" key="2">
    <source>
        <dbReference type="Proteomes" id="UP000606786"/>
    </source>
</evidence>
<protein>
    <submittedName>
        <fullName evidence="1">(Mediterranean fruit fly) hypothetical protein</fullName>
    </submittedName>
</protein>
<sequence>MRAPTRIHALIRTHTHAHTHTSTCTNMQFEPTSLAGLFLNEYTFLTTLCMRPDRQANVHNAPSCTNIGKATANACWRDEMVDSFGLNGNGMSTSTEGSCSTQTPYMAQTALRDHQQSGYSLTTHHTHPTAILCSSIHTK</sequence>
<dbReference type="AlphaFoldDB" id="A0A811V2U7"/>
<name>A0A811V2U7_CERCA</name>
<dbReference type="EMBL" id="CAJHJT010000034">
    <property type="protein sequence ID" value="CAD7004166.1"/>
    <property type="molecule type" value="Genomic_DNA"/>
</dbReference>
<organism evidence="1 2">
    <name type="scientific">Ceratitis capitata</name>
    <name type="common">Mediterranean fruit fly</name>
    <name type="synonym">Tephritis capitata</name>
    <dbReference type="NCBI Taxonomy" id="7213"/>
    <lineage>
        <taxon>Eukaryota</taxon>
        <taxon>Metazoa</taxon>
        <taxon>Ecdysozoa</taxon>
        <taxon>Arthropoda</taxon>
        <taxon>Hexapoda</taxon>
        <taxon>Insecta</taxon>
        <taxon>Pterygota</taxon>
        <taxon>Neoptera</taxon>
        <taxon>Endopterygota</taxon>
        <taxon>Diptera</taxon>
        <taxon>Brachycera</taxon>
        <taxon>Muscomorpha</taxon>
        <taxon>Tephritoidea</taxon>
        <taxon>Tephritidae</taxon>
        <taxon>Ceratitis</taxon>
        <taxon>Ceratitis</taxon>
    </lineage>
</organism>
<dbReference type="Proteomes" id="UP000606786">
    <property type="component" value="Unassembled WGS sequence"/>
</dbReference>
<proteinExistence type="predicted"/>
<accession>A0A811V2U7</accession>
<comment type="caution">
    <text evidence="1">The sequence shown here is derived from an EMBL/GenBank/DDBJ whole genome shotgun (WGS) entry which is preliminary data.</text>
</comment>
<evidence type="ECO:0000313" key="1">
    <source>
        <dbReference type="EMBL" id="CAD7004166.1"/>
    </source>
</evidence>